<dbReference type="PATRIC" id="fig|1230338.3.peg.64"/>
<evidence type="ECO:0000313" key="1">
    <source>
        <dbReference type="EMBL" id="ELA08812.1"/>
    </source>
</evidence>
<reference evidence="1 2" key="1">
    <citation type="journal article" date="2013" name="Genome Announc.">
        <title>Genome Sequence of Moraxella macacae 0408225, a Novel Bacterial Species Isolated from a Cynomolgus Macaque with Epistaxis.</title>
        <authorList>
            <person name="Ladner J.T."/>
            <person name="Whitehouse C.A."/>
            <person name="Koroleva G.I."/>
            <person name="Palacios G.F."/>
        </authorList>
    </citation>
    <scope>NUCLEOTIDE SEQUENCE [LARGE SCALE GENOMIC DNA]</scope>
    <source>
        <strain evidence="1 2">0408225</strain>
    </source>
</reference>
<dbReference type="Proteomes" id="UP000023795">
    <property type="component" value="Unassembled WGS sequence"/>
</dbReference>
<evidence type="ECO:0000313" key="2">
    <source>
        <dbReference type="Proteomes" id="UP000023795"/>
    </source>
</evidence>
<gene>
    <name evidence="1" type="ORF">MOMA_00330</name>
</gene>
<keyword evidence="2" id="KW-1185">Reference proteome</keyword>
<dbReference type="STRING" id="1230338.MOMA_00330"/>
<accession>L2F6Z6</accession>
<organism evidence="1 2">
    <name type="scientific">Moraxella macacae 0408225</name>
    <dbReference type="NCBI Taxonomy" id="1230338"/>
    <lineage>
        <taxon>Bacteria</taxon>
        <taxon>Pseudomonadati</taxon>
        <taxon>Pseudomonadota</taxon>
        <taxon>Gammaproteobacteria</taxon>
        <taxon>Moraxellales</taxon>
        <taxon>Moraxellaceae</taxon>
        <taxon>Moraxella</taxon>
    </lineage>
</organism>
<comment type="caution">
    <text evidence="1">The sequence shown here is derived from an EMBL/GenBank/DDBJ whole genome shotgun (WGS) entry which is preliminary data.</text>
</comment>
<dbReference type="AlphaFoldDB" id="L2F6Z6"/>
<name>L2F6Z6_9GAMM</name>
<protein>
    <submittedName>
        <fullName evidence="1">Uncharacterized protein</fullName>
    </submittedName>
</protein>
<proteinExistence type="predicted"/>
<dbReference type="EMBL" id="ANIN01000001">
    <property type="protein sequence ID" value="ELA08812.1"/>
    <property type="molecule type" value="Genomic_DNA"/>
</dbReference>
<sequence length="63" mass="7751">MCDFNFDMQYKTDEKLMNCKINQLQNWLNFLAKLGYIYDKLVFMLNQCLLFKFSFCFLDTHFI</sequence>